<accession>A0A7J7JFT7</accession>
<evidence type="ECO:0000313" key="1">
    <source>
        <dbReference type="EMBL" id="KAF6025159.1"/>
    </source>
</evidence>
<organism evidence="1 2">
    <name type="scientific">Bugula neritina</name>
    <name type="common">Brown bryozoan</name>
    <name type="synonym">Sertularia neritina</name>
    <dbReference type="NCBI Taxonomy" id="10212"/>
    <lineage>
        <taxon>Eukaryota</taxon>
        <taxon>Metazoa</taxon>
        <taxon>Spiralia</taxon>
        <taxon>Lophotrochozoa</taxon>
        <taxon>Bryozoa</taxon>
        <taxon>Gymnolaemata</taxon>
        <taxon>Cheilostomatida</taxon>
        <taxon>Flustrina</taxon>
        <taxon>Buguloidea</taxon>
        <taxon>Bugulidae</taxon>
        <taxon>Bugula</taxon>
    </lineage>
</organism>
<name>A0A7J7JFT7_BUGNE</name>
<reference evidence="1" key="1">
    <citation type="submission" date="2020-06" db="EMBL/GenBank/DDBJ databases">
        <title>Draft genome of Bugula neritina, a colonial animal packing powerful symbionts and potential medicines.</title>
        <authorList>
            <person name="Rayko M."/>
        </authorList>
    </citation>
    <scope>NUCLEOTIDE SEQUENCE [LARGE SCALE GENOMIC DNA]</scope>
    <source>
        <strain evidence="1">Kwan_BN1</strain>
    </source>
</reference>
<sequence>MANVGSSNKVCKQAHIKLEVVLFMYLWSIEIESVLTAMSCFEFLCEEADILYCGDEQVIHLHLPNYAVYQEIASAYKDLTTGRAALQKKIMPMLRKIGEPTDGNKQAWNTTFTKIWKKSTDFLQHFPHKVDGGMTMKKRAHTQNEHELDDQLHEWVNMTGFLLALGSVCLVKSERSSDTQYCPVTEFISHLLKLLVCNNDKFGPQIQTHVKDLVANELNPAIYPILFEQIKLDVIVNEVNTQYIENVIFIMKVIMVQYKSDEGGEHLGQTTIEPLMLSIVRYVRYLGDEPDDIKIKTKLCNLVKVMMSRRDDLTFRQEMKFRNKLVEYLTGTL</sequence>
<comment type="caution">
    <text evidence="1">The sequence shown here is derived from an EMBL/GenBank/DDBJ whole genome shotgun (WGS) entry which is preliminary data.</text>
</comment>
<dbReference type="AlphaFoldDB" id="A0A7J7JFT7"/>
<gene>
    <name evidence="1" type="ORF">EB796_016536</name>
</gene>
<dbReference type="EMBL" id="VXIV02002489">
    <property type="protein sequence ID" value="KAF6025159.1"/>
    <property type="molecule type" value="Genomic_DNA"/>
</dbReference>
<proteinExistence type="predicted"/>
<keyword evidence="2" id="KW-1185">Reference proteome</keyword>
<protein>
    <submittedName>
        <fullName evidence="1">Nf1</fullName>
    </submittedName>
</protein>
<dbReference type="OrthoDB" id="28245at2759"/>
<dbReference type="Proteomes" id="UP000593567">
    <property type="component" value="Unassembled WGS sequence"/>
</dbReference>
<evidence type="ECO:0000313" key="2">
    <source>
        <dbReference type="Proteomes" id="UP000593567"/>
    </source>
</evidence>